<organism evidence="1 2">
    <name type="scientific">Xyrichtys novacula</name>
    <name type="common">Pearly razorfish</name>
    <name type="synonym">Hemipteronotus novacula</name>
    <dbReference type="NCBI Taxonomy" id="13765"/>
    <lineage>
        <taxon>Eukaryota</taxon>
        <taxon>Metazoa</taxon>
        <taxon>Chordata</taxon>
        <taxon>Craniata</taxon>
        <taxon>Vertebrata</taxon>
        <taxon>Euteleostomi</taxon>
        <taxon>Actinopterygii</taxon>
        <taxon>Neopterygii</taxon>
        <taxon>Teleostei</taxon>
        <taxon>Neoteleostei</taxon>
        <taxon>Acanthomorphata</taxon>
        <taxon>Eupercaria</taxon>
        <taxon>Labriformes</taxon>
        <taxon>Labridae</taxon>
        <taxon>Xyrichtys</taxon>
    </lineage>
</organism>
<gene>
    <name evidence="1" type="ORF">XNOV1_A007375</name>
</gene>
<name>A0AAV1FUI6_XYRNO</name>
<dbReference type="Proteomes" id="UP001178508">
    <property type="component" value="Chromosome 10"/>
</dbReference>
<sequence length="72" mass="7514">MEEEPVVVVVVTESVQSGAQLAVSPTHTSIVTLTAGSADIMDVEKRPTLSLGFPEPPLCFSGQEESVFVAPA</sequence>
<dbReference type="EMBL" id="OY660873">
    <property type="protein sequence ID" value="CAJ1064858.1"/>
    <property type="molecule type" value="Genomic_DNA"/>
</dbReference>
<reference evidence="1" key="1">
    <citation type="submission" date="2023-08" db="EMBL/GenBank/DDBJ databases">
        <authorList>
            <person name="Alioto T."/>
            <person name="Alioto T."/>
            <person name="Gomez Garrido J."/>
        </authorList>
    </citation>
    <scope>NUCLEOTIDE SEQUENCE</scope>
</reference>
<keyword evidence="2" id="KW-1185">Reference proteome</keyword>
<evidence type="ECO:0000313" key="1">
    <source>
        <dbReference type="EMBL" id="CAJ1064858.1"/>
    </source>
</evidence>
<dbReference type="AlphaFoldDB" id="A0AAV1FUI6"/>
<accession>A0AAV1FUI6</accession>
<protein>
    <submittedName>
        <fullName evidence="1">Uncharacterized protein</fullName>
    </submittedName>
</protein>
<proteinExistence type="predicted"/>
<evidence type="ECO:0000313" key="2">
    <source>
        <dbReference type="Proteomes" id="UP001178508"/>
    </source>
</evidence>